<dbReference type="AlphaFoldDB" id="A0A2T4SAI0"/>
<dbReference type="Gene3D" id="1.10.8.60">
    <property type="match status" value="1"/>
</dbReference>
<dbReference type="Pfam" id="PF12002">
    <property type="entry name" value="MgsA_C"/>
    <property type="match status" value="1"/>
</dbReference>
<dbReference type="InterPro" id="IPR027417">
    <property type="entry name" value="P-loop_NTPase"/>
</dbReference>
<gene>
    <name evidence="6" type="ORF">BUZ61_07375</name>
</gene>
<comment type="similarity">
    <text evidence="1">Belongs to the AAA ATPase family. RarA/MGS1/WRNIP1 subfamily.</text>
</comment>
<dbReference type="GO" id="GO:0003677">
    <property type="term" value="F:DNA binding"/>
    <property type="evidence" value="ECO:0007669"/>
    <property type="project" value="InterPro"/>
</dbReference>
<dbReference type="Pfam" id="PF16193">
    <property type="entry name" value="AAA_assoc_2"/>
    <property type="match status" value="1"/>
</dbReference>
<dbReference type="FunFam" id="1.10.3710.10:FF:000003">
    <property type="entry name" value="ATPase, AAA family protein"/>
    <property type="match status" value="1"/>
</dbReference>
<dbReference type="GO" id="GO:0008047">
    <property type="term" value="F:enzyme activator activity"/>
    <property type="evidence" value="ECO:0007669"/>
    <property type="project" value="TreeGrafter"/>
</dbReference>
<evidence type="ECO:0000313" key="6">
    <source>
        <dbReference type="EMBL" id="PTK59003.1"/>
    </source>
</evidence>
<evidence type="ECO:0000259" key="5">
    <source>
        <dbReference type="SMART" id="SM00382"/>
    </source>
</evidence>
<dbReference type="GO" id="GO:0017116">
    <property type="term" value="F:single-stranded DNA helicase activity"/>
    <property type="evidence" value="ECO:0007669"/>
    <property type="project" value="TreeGrafter"/>
</dbReference>
<dbReference type="InterPro" id="IPR021886">
    <property type="entry name" value="MgsA_C"/>
</dbReference>
<dbReference type="Pfam" id="PF00004">
    <property type="entry name" value="AAA"/>
    <property type="match status" value="1"/>
</dbReference>
<accession>A0A2T4SAI0</accession>
<keyword evidence="4" id="KW-0067">ATP-binding</keyword>
<evidence type="ECO:0000313" key="7">
    <source>
        <dbReference type="Proteomes" id="UP000240400"/>
    </source>
</evidence>
<dbReference type="FunFam" id="3.40.50.300:FF:000766">
    <property type="entry name" value="Recombination factor protein RarA"/>
    <property type="match status" value="1"/>
</dbReference>
<evidence type="ECO:0000256" key="2">
    <source>
        <dbReference type="ARBA" id="ARBA00020776"/>
    </source>
</evidence>
<sequence>MRPNTIDEIISQDHLVGTKGIIRRMVETKRLSSMIFYGPPGIGKTSIAKAISGSTQFKFRQLNAVTNTKKDMQLIVEEAKMSGQVILLLDEIHRLDKAKQDFLLPHLENGKIVLIGATTSNPYHAINPAIRSRAQIFELYPLNEDDVKLSLERALNDEERGLASFNPIIDKDAMNYFTTQSQGDVRSALNALELAVLSSEVTDNQRYITLEDAKDCLQKGAFVSDKDGDMHYDVMSAFQKSIRGSDVNAALHYLARLIEAGDLPTIVRRLLVISYEDVGLASPGAGQRTLAAIESAERLGFPEARIPLSQAVIELCLSPKSNSGITAIDAALSDIRKGHVGQIPDYLKDGHYSGAKELGRAIGYKYPHNYENGFISQQYLPDKLKNKIYYTPKMTSKTEQQFKTIFENINKAQQKNK</sequence>
<comment type="caution">
    <text evidence="6">The sequence shown here is derived from an EMBL/GenBank/DDBJ whole genome shotgun (WGS) entry which is preliminary data.</text>
</comment>
<name>A0A2T4SAI0_9STAP</name>
<dbReference type="FunFam" id="1.20.272.10:FF:000001">
    <property type="entry name" value="Putative AAA family ATPase"/>
    <property type="match status" value="1"/>
</dbReference>
<protein>
    <recommendedName>
        <fullName evidence="2">Replication-associated recombination protein A</fullName>
    </recommendedName>
</protein>
<dbReference type="PANTHER" id="PTHR13779:SF7">
    <property type="entry name" value="ATPASE WRNIP1"/>
    <property type="match status" value="1"/>
</dbReference>
<dbReference type="Gene3D" id="1.20.272.10">
    <property type="match status" value="1"/>
</dbReference>
<dbReference type="CDD" id="cd18139">
    <property type="entry name" value="HLD_clamp_RarA"/>
    <property type="match status" value="1"/>
</dbReference>
<feature type="domain" description="AAA+ ATPase" evidence="5">
    <location>
        <begin position="30"/>
        <end position="142"/>
    </location>
</feature>
<dbReference type="InterPro" id="IPR003959">
    <property type="entry name" value="ATPase_AAA_core"/>
</dbReference>
<dbReference type="EMBL" id="PZHR01000032">
    <property type="protein sequence ID" value="PTK59003.1"/>
    <property type="molecule type" value="Genomic_DNA"/>
</dbReference>
<keyword evidence="3" id="KW-0547">Nucleotide-binding</keyword>
<dbReference type="InterPro" id="IPR008921">
    <property type="entry name" value="DNA_pol3_clamp-load_cplx_C"/>
</dbReference>
<dbReference type="OrthoDB" id="9778364at2"/>
<dbReference type="SMART" id="SM00382">
    <property type="entry name" value="AAA"/>
    <property type="match status" value="1"/>
</dbReference>
<evidence type="ECO:0000256" key="1">
    <source>
        <dbReference type="ARBA" id="ARBA00008959"/>
    </source>
</evidence>
<dbReference type="InterPro" id="IPR051314">
    <property type="entry name" value="AAA_ATPase_RarA/MGS1/WRNIP1"/>
</dbReference>
<dbReference type="CDD" id="cd00009">
    <property type="entry name" value="AAA"/>
    <property type="match status" value="1"/>
</dbReference>
<dbReference type="SUPFAM" id="SSF52540">
    <property type="entry name" value="P-loop containing nucleoside triphosphate hydrolases"/>
    <property type="match status" value="1"/>
</dbReference>
<dbReference type="FunFam" id="1.10.8.60:FF:000029">
    <property type="entry name" value="Replication-associated recombination protein A"/>
    <property type="match status" value="1"/>
</dbReference>
<dbReference type="SUPFAM" id="SSF48019">
    <property type="entry name" value="post-AAA+ oligomerization domain-like"/>
    <property type="match status" value="1"/>
</dbReference>
<proteinExistence type="inferred from homology"/>
<dbReference type="GO" id="GO:0000731">
    <property type="term" value="P:DNA synthesis involved in DNA repair"/>
    <property type="evidence" value="ECO:0007669"/>
    <property type="project" value="TreeGrafter"/>
</dbReference>
<dbReference type="InterPro" id="IPR032423">
    <property type="entry name" value="AAA_assoc_2"/>
</dbReference>
<dbReference type="GO" id="GO:0005524">
    <property type="term" value="F:ATP binding"/>
    <property type="evidence" value="ECO:0007669"/>
    <property type="project" value="UniProtKB-KW"/>
</dbReference>
<dbReference type="Proteomes" id="UP000240400">
    <property type="component" value="Unassembled WGS sequence"/>
</dbReference>
<dbReference type="GO" id="GO:0016887">
    <property type="term" value="F:ATP hydrolysis activity"/>
    <property type="evidence" value="ECO:0007669"/>
    <property type="project" value="InterPro"/>
</dbReference>
<dbReference type="Gene3D" id="3.40.50.300">
    <property type="entry name" value="P-loop containing nucleotide triphosphate hydrolases"/>
    <property type="match status" value="1"/>
</dbReference>
<organism evidence="6 7">
    <name type="scientific">Staphylococcus nepalensis</name>
    <dbReference type="NCBI Taxonomy" id="214473"/>
    <lineage>
        <taxon>Bacteria</taxon>
        <taxon>Bacillati</taxon>
        <taxon>Bacillota</taxon>
        <taxon>Bacilli</taxon>
        <taxon>Bacillales</taxon>
        <taxon>Staphylococcaceae</taxon>
        <taxon>Staphylococcus</taxon>
    </lineage>
</organism>
<reference evidence="6 7" key="1">
    <citation type="journal article" date="2016" name="Front. Microbiol.">
        <title>Comprehensive Phylogenetic Analysis of Bovine Non-aureus Staphylococci Species Based on Whole-Genome Sequencing.</title>
        <authorList>
            <person name="Naushad S."/>
            <person name="Barkema H.W."/>
            <person name="Luby C."/>
            <person name="Condas L.A."/>
            <person name="Nobrega D.B."/>
            <person name="Carson D.A."/>
            <person name="De Buck J."/>
        </authorList>
    </citation>
    <scope>NUCLEOTIDE SEQUENCE [LARGE SCALE GENOMIC DNA]</scope>
    <source>
        <strain evidence="6 7">SNUC 4337</strain>
    </source>
</reference>
<dbReference type="InterPro" id="IPR003593">
    <property type="entry name" value="AAA+_ATPase"/>
</dbReference>
<dbReference type="Gene3D" id="1.10.3710.10">
    <property type="entry name" value="DNA polymerase III clamp loader subunits, C-terminal domain"/>
    <property type="match status" value="1"/>
</dbReference>
<dbReference type="GO" id="GO:0006261">
    <property type="term" value="P:DNA-templated DNA replication"/>
    <property type="evidence" value="ECO:0007669"/>
    <property type="project" value="TreeGrafter"/>
</dbReference>
<evidence type="ECO:0000256" key="3">
    <source>
        <dbReference type="ARBA" id="ARBA00022741"/>
    </source>
</evidence>
<evidence type="ECO:0000256" key="4">
    <source>
        <dbReference type="ARBA" id="ARBA00022840"/>
    </source>
</evidence>
<dbReference type="PANTHER" id="PTHR13779">
    <property type="entry name" value="WERNER HELICASE-INTERACTING PROTEIN 1 FAMILY MEMBER"/>
    <property type="match status" value="1"/>
</dbReference>